<keyword evidence="3 6" id="KW-0963">Cytoplasm</keyword>
<dbReference type="HAMAP" id="MF_00528">
    <property type="entry name" value="Maf"/>
    <property type="match status" value="1"/>
</dbReference>
<dbReference type="GO" id="GO:0005737">
    <property type="term" value="C:cytoplasm"/>
    <property type="evidence" value="ECO:0007669"/>
    <property type="project" value="UniProtKB-SubCell"/>
</dbReference>
<comment type="similarity">
    <text evidence="6">Belongs to the Maf family. YhdE subfamily.</text>
</comment>
<dbReference type="SUPFAM" id="SSF52972">
    <property type="entry name" value="ITPase-like"/>
    <property type="match status" value="1"/>
</dbReference>
<dbReference type="Pfam" id="PF02545">
    <property type="entry name" value="Maf"/>
    <property type="match status" value="1"/>
</dbReference>
<evidence type="ECO:0000256" key="4">
    <source>
        <dbReference type="ARBA" id="ARBA00022801"/>
    </source>
</evidence>
<dbReference type="InterPro" id="IPR029001">
    <property type="entry name" value="ITPase-like_fam"/>
</dbReference>
<organism evidence="7 8">
    <name type="scientific">Candidatus Anaerotruncus excrementipullorum</name>
    <dbReference type="NCBI Taxonomy" id="2838465"/>
    <lineage>
        <taxon>Bacteria</taxon>
        <taxon>Bacillati</taxon>
        <taxon>Bacillota</taxon>
        <taxon>Clostridia</taxon>
        <taxon>Eubacteriales</taxon>
        <taxon>Oscillospiraceae</taxon>
        <taxon>Anaerotruncus</taxon>
    </lineage>
</organism>
<protein>
    <recommendedName>
        <fullName evidence="6">dTTP/UTP pyrophosphatase</fullName>
        <shortName evidence="6">dTTPase/UTPase</shortName>
        <ecNumber evidence="6">3.6.1.9</ecNumber>
    </recommendedName>
    <alternativeName>
        <fullName evidence="6">Nucleoside triphosphate pyrophosphatase</fullName>
    </alternativeName>
    <alternativeName>
        <fullName evidence="6">Nucleotide pyrophosphatase</fullName>
        <shortName evidence="6">Nucleotide PPase</shortName>
    </alternativeName>
</protein>
<evidence type="ECO:0000256" key="5">
    <source>
        <dbReference type="ARBA" id="ARBA00023080"/>
    </source>
</evidence>
<evidence type="ECO:0000256" key="3">
    <source>
        <dbReference type="ARBA" id="ARBA00022490"/>
    </source>
</evidence>
<evidence type="ECO:0000313" key="8">
    <source>
        <dbReference type="Proteomes" id="UP000886800"/>
    </source>
</evidence>
<dbReference type="PANTHER" id="PTHR43213:SF5">
    <property type="entry name" value="BIFUNCTIONAL DTTP_UTP PYROPHOSPHATASE_METHYLTRANSFERASE PROTEIN-RELATED"/>
    <property type="match status" value="1"/>
</dbReference>
<accession>A0A9D2B6R4</accession>
<feature type="active site" description="Proton acceptor" evidence="6">
    <location>
        <position position="74"/>
    </location>
</feature>
<dbReference type="CDD" id="cd00555">
    <property type="entry name" value="Maf"/>
    <property type="match status" value="1"/>
</dbReference>
<comment type="subcellular location">
    <subcellularLocation>
        <location evidence="2 6">Cytoplasm</location>
    </subcellularLocation>
</comment>
<evidence type="ECO:0000313" key="7">
    <source>
        <dbReference type="EMBL" id="HIX64963.1"/>
    </source>
</evidence>
<comment type="function">
    <text evidence="6">Nucleoside triphosphate pyrophosphatase that hydrolyzes dTTP and UTP. May have a dual role in cell division arrest and in preventing the incorporation of modified nucleotides into cellular nucleic acids.</text>
</comment>
<dbReference type="PANTHER" id="PTHR43213">
    <property type="entry name" value="BIFUNCTIONAL DTTP/UTP PYROPHOSPHATASE/METHYLTRANSFERASE PROTEIN-RELATED"/>
    <property type="match status" value="1"/>
</dbReference>
<keyword evidence="5 6" id="KW-0546">Nucleotide metabolism</keyword>
<feature type="site" description="Important for substrate specificity" evidence="6">
    <location>
        <position position="75"/>
    </location>
</feature>
<evidence type="ECO:0000256" key="1">
    <source>
        <dbReference type="ARBA" id="ARBA00001968"/>
    </source>
</evidence>
<name>A0A9D2B6R4_9FIRM</name>
<dbReference type="PIRSF" id="PIRSF006305">
    <property type="entry name" value="Maf"/>
    <property type="match status" value="1"/>
</dbReference>
<dbReference type="InterPro" id="IPR003697">
    <property type="entry name" value="Maf-like"/>
</dbReference>
<dbReference type="Gene3D" id="3.90.950.10">
    <property type="match status" value="1"/>
</dbReference>
<dbReference type="EC" id="3.6.1.9" evidence="6"/>
<comment type="catalytic activity">
    <reaction evidence="6">
        <text>dTTP + H2O = dTMP + diphosphate + H(+)</text>
        <dbReference type="Rhea" id="RHEA:28534"/>
        <dbReference type="ChEBI" id="CHEBI:15377"/>
        <dbReference type="ChEBI" id="CHEBI:15378"/>
        <dbReference type="ChEBI" id="CHEBI:33019"/>
        <dbReference type="ChEBI" id="CHEBI:37568"/>
        <dbReference type="ChEBI" id="CHEBI:63528"/>
        <dbReference type="EC" id="3.6.1.9"/>
    </reaction>
</comment>
<evidence type="ECO:0000256" key="2">
    <source>
        <dbReference type="ARBA" id="ARBA00004496"/>
    </source>
</evidence>
<dbReference type="NCBIfam" id="TIGR00172">
    <property type="entry name" value="maf"/>
    <property type="match status" value="1"/>
</dbReference>
<comment type="caution">
    <text evidence="6">Lacks conserved residue(s) required for the propagation of feature annotation.</text>
</comment>
<evidence type="ECO:0000256" key="6">
    <source>
        <dbReference type="HAMAP-Rule" id="MF_00528"/>
    </source>
</evidence>
<gene>
    <name evidence="7" type="primary">maf</name>
    <name evidence="7" type="ORF">H9736_01805</name>
</gene>
<reference evidence="7" key="1">
    <citation type="journal article" date="2021" name="PeerJ">
        <title>Extensive microbial diversity within the chicken gut microbiome revealed by metagenomics and culture.</title>
        <authorList>
            <person name="Gilroy R."/>
            <person name="Ravi A."/>
            <person name="Getino M."/>
            <person name="Pursley I."/>
            <person name="Horton D.L."/>
            <person name="Alikhan N.F."/>
            <person name="Baker D."/>
            <person name="Gharbi K."/>
            <person name="Hall N."/>
            <person name="Watson M."/>
            <person name="Adriaenssens E.M."/>
            <person name="Foster-Nyarko E."/>
            <person name="Jarju S."/>
            <person name="Secka A."/>
            <person name="Antonio M."/>
            <person name="Oren A."/>
            <person name="Chaudhuri R.R."/>
            <person name="La Ragione R."/>
            <person name="Hildebrand F."/>
            <person name="Pallen M.J."/>
        </authorList>
    </citation>
    <scope>NUCLEOTIDE SEQUENCE</scope>
    <source>
        <strain evidence="7">CHK188-5543</strain>
    </source>
</reference>
<dbReference type="GO" id="GO:0047429">
    <property type="term" value="F:nucleoside triphosphate diphosphatase activity"/>
    <property type="evidence" value="ECO:0007669"/>
    <property type="project" value="UniProtKB-EC"/>
</dbReference>
<keyword evidence="4 6" id="KW-0378">Hydrolase</keyword>
<dbReference type="EMBL" id="DXES01000036">
    <property type="protein sequence ID" value="HIX64963.1"/>
    <property type="molecule type" value="Genomic_DNA"/>
</dbReference>
<dbReference type="Proteomes" id="UP000886800">
    <property type="component" value="Unassembled WGS sequence"/>
</dbReference>
<feature type="site" description="Important for substrate specificity" evidence="6">
    <location>
        <position position="16"/>
    </location>
</feature>
<dbReference type="FunFam" id="3.90.950.10:FF:000005">
    <property type="entry name" value="7-methyl-GTP pyrophosphatase"/>
    <property type="match status" value="1"/>
</dbReference>
<feature type="site" description="Important for substrate specificity" evidence="6">
    <location>
        <position position="157"/>
    </location>
</feature>
<dbReference type="AlphaFoldDB" id="A0A9D2B6R4"/>
<comment type="cofactor">
    <cofactor evidence="1 6">
        <name>a divalent metal cation</name>
        <dbReference type="ChEBI" id="CHEBI:60240"/>
    </cofactor>
</comment>
<comment type="catalytic activity">
    <reaction evidence="6">
        <text>UTP + H2O = UMP + diphosphate + H(+)</text>
        <dbReference type="Rhea" id="RHEA:29395"/>
        <dbReference type="ChEBI" id="CHEBI:15377"/>
        <dbReference type="ChEBI" id="CHEBI:15378"/>
        <dbReference type="ChEBI" id="CHEBI:33019"/>
        <dbReference type="ChEBI" id="CHEBI:46398"/>
        <dbReference type="ChEBI" id="CHEBI:57865"/>
        <dbReference type="EC" id="3.6.1.9"/>
    </reaction>
</comment>
<sequence length="190" mass="20249">MTAYEGKVVLASQSPRRRELMGLLFRQFEVQSPQVEETAAPGLAPWKLVEELAARKALAVAAGAAPDTLVVGADTVVAVGGQILGKPHGPEEAAAMLHTLSGRAHMVYTGVCLARGGKKQVFHAGTRVQFKPLSDQEIAWYLSTGEPFDKAGGYGIQGLGSRFVRGIDGDYFNVMGLPVNLIYEKLALLA</sequence>
<proteinExistence type="inferred from homology"/>
<reference evidence="7" key="2">
    <citation type="submission" date="2021-04" db="EMBL/GenBank/DDBJ databases">
        <authorList>
            <person name="Gilroy R."/>
        </authorList>
    </citation>
    <scope>NUCLEOTIDE SEQUENCE</scope>
    <source>
        <strain evidence="7">CHK188-5543</strain>
    </source>
</reference>
<comment type="caution">
    <text evidence="7">The sequence shown here is derived from an EMBL/GenBank/DDBJ whole genome shotgun (WGS) entry which is preliminary data.</text>
</comment>
<dbReference type="GO" id="GO:0009117">
    <property type="term" value="P:nucleotide metabolic process"/>
    <property type="evidence" value="ECO:0007669"/>
    <property type="project" value="UniProtKB-KW"/>
</dbReference>